<feature type="signal peptide" evidence="1">
    <location>
        <begin position="1"/>
        <end position="34"/>
    </location>
</feature>
<evidence type="ECO:0000313" key="3">
    <source>
        <dbReference type="Proteomes" id="UP001363460"/>
    </source>
</evidence>
<name>A0ABZ2IGV7_9CAUL</name>
<dbReference type="InterPro" id="IPR046715">
    <property type="entry name" value="DUF6607"/>
</dbReference>
<evidence type="ECO:0000256" key="1">
    <source>
        <dbReference type="SAM" id="SignalP"/>
    </source>
</evidence>
<proteinExistence type="predicted"/>
<keyword evidence="1" id="KW-0732">Signal</keyword>
<gene>
    <name evidence="2" type="ORF">V8J38_12980</name>
</gene>
<organism evidence="2 3">
    <name type="scientific">Brevundimonas olei</name>
    <dbReference type="NCBI Taxonomy" id="657642"/>
    <lineage>
        <taxon>Bacteria</taxon>
        <taxon>Pseudomonadati</taxon>
        <taxon>Pseudomonadota</taxon>
        <taxon>Alphaproteobacteria</taxon>
        <taxon>Caulobacterales</taxon>
        <taxon>Caulobacteraceae</taxon>
        <taxon>Brevundimonas</taxon>
    </lineage>
</organism>
<feature type="chain" id="PRO_5045702928" evidence="1">
    <location>
        <begin position="35"/>
        <end position="342"/>
    </location>
</feature>
<protein>
    <submittedName>
        <fullName evidence="2">DUF6607 family protein</fullName>
    </submittedName>
</protein>
<accession>A0ABZ2IGV7</accession>
<keyword evidence="3" id="KW-1185">Reference proteome</keyword>
<reference evidence="2 3" key="1">
    <citation type="submission" date="2024-02" db="EMBL/GenBank/DDBJ databases">
        <title>Distribution and functional of Brevundimonas-related endobacteria within Verticillium dahliae.</title>
        <authorList>
            <person name="Zeng H."/>
        </authorList>
    </citation>
    <scope>NUCLEOTIDE SEQUENCE [LARGE SCALE GENOMIC DNA]</scope>
    <source>
        <strain evidence="2 3">TRM 44200</strain>
    </source>
</reference>
<evidence type="ECO:0000313" key="2">
    <source>
        <dbReference type="EMBL" id="WWT54155.1"/>
    </source>
</evidence>
<dbReference type="Proteomes" id="UP001363460">
    <property type="component" value="Chromosome"/>
</dbReference>
<dbReference type="EMBL" id="CP146369">
    <property type="protein sequence ID" value="WWT54155.1"/>
    <property type="molecule type" value="Genomic_DNA"/>
</dbReference>
<dbReference type="Pfam" id="PF20311">
    <property type="entry name" value="DUF6607"/>
    <property type="match status" value="1"/>
</dbReference>
<dbReference type="RefSeq" id="WP_338576222.1">
    <property type="nucleotide sequence ID" value="NZ_CP146369.1"/>
</dbReference>
<sequence>MTHKREALLHKNGQPMRAILIAAALLTGASAAQALPLASTSPQTQASSPAPASAFERDRQAILAQVGDYRVRFNMRETVGLQADYQPLEPKTSGGTEIVRVVHDTGDRISLQHILVMYHEGQTILVKHWRQDWTYQPETVLIYAGPDQWTLTTVSAEDRRGAWSQTVWQTDDSPRYGGVGRWSYDNGMTVWTSGPTWRPLARRDAVRNPVYDRYLGTNRHVIRPGGWVHIQDNVKMTGRDGGEPRAMVQEDVVNTYDASAAFEPKPGDDYWAATKAYWAEVRAAWDAVITRDGGVHVQEVADTGAVTSAALMEMADKINAGELTTEAAAERARALINEATRP</sequence>